<dbReference type="Proteomes" id="UP000662939">
    <property type="component" value="Chromosome"/>
</dbReference>
<dbReference type="AlphaFoldDB" id="A0A895XIV9"/>
<dbReference type="EMBL" id="CP070496">
    <property type="protein sequence ID" value="QSB05274.1"/>
    <property type="molecule type" value="Genomic_DNA"/>
</dbReference>
<accession>A0A895XIV9</accession>
<evidence type="ECO:0000313" key="2">
    <source>
        <dbReference type="Proteomes" id="UP000662939"/>
    </source>
</evidence>
<organism evidence="1 2">
    <name type="scientific">Natronoglycomyces albus</name>
    <dbReference type="NCBI Taxonomy" id="2811108"/>
    <lineage>
        <taxon>Bacteria</taxon>
        <taxon>Bacillati</taxon>
        <taxon>Actinomycetota</taxon>
        <taxon>Actinomycetes</taxon>
        <taxon>Glycomycetales</taxon>
        <taxon>Glycomycetaceae</taxon>
        <taxon>Natronoglycomyces</taxon>
    </lineage>
</organism>
<reference evidence="1" key="1">
    <citation type="submission" date="2021-02" db="EMBL/GenBank/DDBJ databases">
        <title>Natronoglycomyces albus gen. nov., sp. nov, a haloalkaliphilic actinobacterium from a soda solonchak soil.</title>
        <authorList>
            <person name="Sorokin D.Y."/>
            <person name="Khijniak T.V."/>
            <person name="Zakharycheva A.P."/>
            <person name="Boueva O.V."/>
            <person name="Ariskina E.V."/>
            <person name="Hahnke R.L."/>
            <person name="Bunk B."/>
            <person name="Sproer C."/>
            <person name="Schumann P."/>
            <person name="Evtushenko L.I."/>
            <person name="Kublanov I.V."/>
        </authorList>
    </citation>
    <scope>NUCLEOTIDE SEQUENCE</scope>
    <source>
        <strain evidence="1">DSM 106290</strain>
    </source>
</reference>
<sequence length="54" mass="6226">MGQSAEVSTGQTEDRYYYLHGSWQGDSIEIRRADNRDAKPIGHAYLTPQGLWWI</sequence>
<dbReference type="RefSeq" id="WP_213171279.1">
    <property type="nucleotide sequence ID" value="NZ_CP070496.1"/>
</dbReference>
<proteinExistence type="predicted"/>
<dbReference type="KEGG" id="nav:JQS30_16225"/>
<protein>
    <submittedName>
        <fullName evidence="1">Uncharacterized protein</fullName>
    </submittedName>
</protein>
<evidence type="ECO:0000313" key="1">
    <source>
        <dbReference type="EMBL" id="QSB05274.1"/>
    </source>
</evidence>
<name>A0A895XIV9_9ACTN</name>
<keyword evidence="2" id="KW-1185">Reference proteome</keyword>
<gene>
    <name evidence="1" type="ORF">JQS30_16225</name>
</gene>